<evidence type="ECO:0000256" key="2">
    <source>
        <dbReference type="ARBA" id="ARBA00023125"/>
    </source>
</evidence>
<dbReference type="InterPro" id="IPR018060">
    <property type="entry name" value="HTH_AraC"/>
</dbReference>
<dbReference type="AlphaFoldDB" id="A0A1Q8ERB4"/>
<gene>
    <name evidence="5" type="ORF">BTN82_14810</name>
</gene>
<keyword evidence="2" id="KW-0238">DNA-binding</keyword>
<evidence type="ECO:0000313" key="6">
    <source>
        <dbReference type="Proteomes" id="UP000185578"/>
    </source>
</evidence>
<dbReference type="PANTHER" id="PTHR47894">
    <property type="entry name" value="HTH-TYPE TRANSCRIPTIONAL REGULATOR GADX"/>
    <property type="match status" value="1"/>
</dbReference>
<keyword evidence="1" id="KW-0805">Transcription regulation</keyword>
<evidence type="ECO:0000256" key="3">
    <source>
        <dbReference type="ARBA" id="ARBA00023163"/>
    </source>
</evidence>
<dbReference type="Pfam" id="PF02311">
    <property type="entry name" value="AraC_binding"/>
    <property type="match status" value="1"/>
</dbReference>
<accession>A0A1Q8ERB4</accession>
<protein>
    <submittedName>
        <fullName evidence="5">AraC family transcriptional regulator</fullName>
    </submittedName>
</protein>
<sequence length="275" mass="31146">MPDGAGSWRLPSAFPIQRRGLCSLAQPCLRRTQHTPNFFFQDATLLLIASGKLDMHSPPRNISIDDSASLLLVEPGTWAHLQKTPAGPEKRFRSVFLTFSPELLERFHRDRQATERHDPEAVRHTPLDGELASTLHQLCASLSSSGISDERLRYRLLDLLAALAERGVGYARHQPRGIAGRARRLLSETPAHPWTARMTGRALAMSEATLRRRLAQEQVRFDELLIDVRMHHGLMLLQSTDWSISRIAEACGYLSRARFAERFQKRFGQRPSALR</sequence>
<evidence type="ECO:0000259" key="4">
    <source>
        <dbReference type="PROSITE" id="PS01124"/>
    </source>
</evidence>
<dbReference type="GO" id="GO:0000976">
    <property type="term" value="F:transcription cis-regulatory region binding"/>
    <property type="evidence" value="ECO:0007669"/>
    <property type="project" value="TreeGrafter"/>
</dbReference>
<dbReference type="OrthoDB" id="9783876at2"/>
<dbReference type="Pfam" id="PF12833">
    <property type="entry name" value="HTH_18"/>
    <property type="match status" value="1"/>
</dbReference>
<feature type="domain" description="HTH araC/xylS-type" evidence="4">
    <location>
        <begin position="180"/>
        <end position="275"/>
    </location>
</feature>
<dbReference type="PANTHER" id="PTHR47894:SF4">
    <property type="entry name" value="HTH-TYPE TRANSCRIPTIONAL REGULATOR GADX"/>
    <property type="match status" value="1"/>
</dbReference>
<evidence type="ECO:0000313" key="5">
    <source>
        <dbReference type="EMBL" id="OLF54345.1"/>
    </source>
</evidence>
<name>A0A1Q8ERB4_9PSED</name>
<dbReference type="PROSITE" id="PS01124">
    <property type="entry name" value="HTH_ARAC_FAMILY_2"/>
    <property type="match status" value="1"/>
</dbReference>
<organism evidence="5 6">
    <name type="scientific">Pseudomonas chlororaphis</name>
    <dbReference type="NCBI Taxonomy" id="587753"/>
    <lineage>
        <taxon>Bacteria</taxon>
        <taxon>Pseudomonadati</taxon>
        <taxon>Pseudomonadota</taxon>
        <taxon>Gammaproteobacteria</taxon>
        <taxon>Pseudomonadales</taxon>
        <taxon>Pseudomonadaceae</taxon>
        <taxon>Pseudomonas</taxon>
    </lineage>
</organism>
<dbReference type="InterPro" id="IPR009057">
    <property type="entry name" value="Homeodomain-like_sf"/>
</dbReference>
<evidence type="ECO:0000256" key="1">
    <source>
        <dbReference type="ARBA" id="ARBA00023015"/>
    </source>
</evidence>
<dbReference type="SMART" id="SM00342">
    <property type="entry name" value="HTH_ARAC"/>
    <property type="match status" value="1"/>
</dbReference>
<dbReference type="GO" id="GO:0003700">
    <property type="term" value="F:DNA-binding transcription factor activity"/>
    <property type="evidence" value="ECO:0007669"/>
    <property type="project" value="InterPro"/>
</dbReference>
<dbReference type="Gene3D" id="1.10.10.60">
    <property type="entry name" value="Homeodomain-like"/>
    <property type="match status" value="1"/>
</dbReference>
<comment type="caution">
    <text evidence="5">The sequence shown here is derived from an EMBL/GenBank/DDBJ whole genome shotgun (WGS) entry which is preliminary data.</text>
</comment>
<dbReference type="EMBL" id="MSCT01000010">
    <property type="protein sequence ID" value="OLF54345.1"/>
    <property type="molecule type" value="Genomic_DNA"/>
</dbReference>
<dbReference type="Proteomes" id="UP000185578">
    <property type="component" value="Unassembled WGS sequence"/>
</dbReference>
<proteinExistence type="predicted"/>
<dbReference type="GO" id="GO:0005829">
    <property type="term" value="C:cytosol"/>
    <property type="evidence" value="ECO:0007669"/>
    <property type="project" value="TreeGrafter"/>
</dbReference>
<reference evidence="5 6" key="1">
    <citation type="submission" date="2016-12" db="EMBL/GenBank/DDBJ databases">
        <authorList>
            <person name="Song W.-J."/>
            <person name="Kurnit D.M."/>
        </authorList>
    </citation>
    <scope>NUCLEOTIDE SEQUENCE [LARGE SCALE GENOMIC DNA]</scope>
    <source>
        <strain evidence="5 6">PCL1601</strain>
    </source>
</reference>
<dbReference type="SUPFAM" id="SSF46689">
    <property type="entry name" value="Homeodomain-like"/>
    <property type="match status" value="1"/>
</dbReference>
<keyword evidence="3" id="KW-0804">Transcription</keyword>
<dbReference type="InterPro" id="IPR003313">
    <property type="entry name" value="AraC-bd"/>
</dbReference>